<dbReference type="KEGG" id="bmei:Spa11_08080"/>
<reference evidence="2 3" key="1">
    <citation type="submission" date="2019-02" db="EMBL/GenBank/DDBJ databases">
        <title>Deep-cultivation of Planctomycetes and their phenomic and genomic characterization uncovers novel biology.</title>
        <authorList>
            <person name="Wiegand S."/>
            <person name="Jogler M."/>
            <person name="Boedeker C."/>
            <person name="Pinto D."/>
            <person name="Vollmers J."/>
            <person name="Rivas-Marin E."/>
            <person name="Kohn T."/>
            <person name="Peeters S.H."/>
            <person name="Heuer A."/>
            <person name="Rast P."/>
            <person name="Oberbeckmann S."/>
            <person name="Bunk B."/>
            <person name="Jeske O."/>
            <person name="Meyerdierks A."/>
            <person name="Storesund J.E."/>
            <person name="Kallscheuer N."/>
            <person name="Luecker S."/>
            <person name="Lage O.M."/>
            <person name="Pohl T."/>
            <person name="Merkel B.J."/>
            <person name="Hornburger P."/>
            <person name="Mueller R.-W."/>
            <person name="Bruemmer F."/>
            <person name="Labrenz M."/>
            <person name="Spormann A.M."/>
            <person name="Op den Camp H."/>
            <person name="Overmann J."/>
            <person name="Amann R."/>
            <person name="Jetten M.S.M."/>
            <person name="Mascher T."/>
            <person name="Medema M.H."/>
            <person name="Devos D.P."/>
            <person name="Kaster A.-K."/>
            <person name="Ovreas L."/>
            <person name="Rohde M."/>
            <person name="Galperin M.Y."/>
            <person name="Jogler C."/>
        </authorList>
    </citation>
    <scope>NUCLEOTIDE SEQUENCE [LARGE SCALE GENOMIC DNA]</scope>
    <source>
        <strain evidence="2 3">Spa11</strain>
    </source>
</reference>
<dbReference type="InterPro" id="IPR000683">
    <property type="entry name" value="Gfo/Idh/MocA-like_OxRdtase_N"/>
</dbReference>
<dbReference type="AlphaFoldDB" id="A0A518K4B6"/>
<dbReference type="Gene3D" id="3.40.50.720">
    <property type="entry name" value="NAD(P)-binding Rossmann-like Domain"/>
    <property type="match status" value="1"/>
</dbReference>
<gene>
    <name evidence="2" type="primary">iolG_1</name>
    <name evidence="2" type="ORF">Spa11_08080</name>
</gene>
<feature type="domain" description="Gfo/Idh/MocA-like oxidoreductase N-terminal" evidence="1">
    <location>
        <begin position="51"/>
        <end position="185"/>
    </location>
</feature>
<dbReference type="InterPro" id="IPR036291">
    <property type="entry name" value="NAD(P)-bd_dom_sf"/>
</dbReference>
<evidence type="ECO:0000259" key="1">
    <source>
        <dbReference type="Pfam" id="PF01408"/>
    </source>
</evidence>
<dbReference type="PANTHER" id="PTHR43818:SF5">
    <property type="entry name" value="OXIDOREDUCTASE FAMILY PROTEIN"/>
    <property type="match status" value="1"/>
</dbReference>
<evidence type="ECO:0000313" key="3">
    <source>
        <dbReference type="Proteomes" id="UP000316426"/>
    </source>
</evidence>
<evidence type="ECO:0000313" key="2">
    <source>
        <dbReference type="EMBL" id="QDV72627.1"/>
    </source>
</evidence>
<dbReference type="Proteomes" id="UP000316426">
    <property type="component" value="Chromosome"/>
</dbReference>
<dbReference type="InterPro" id="IPR050463">
    <property type="entry name" value="Gfo/Idh/MocA_oxidrdct_glycsds"/>
</dbReference>
<dbReference type="GO" id="GO:0050112">
    <property type="term" value="F:inositol 2-dehydrogenase (NAD+) activity"/>
    <property type="evidence" value="ECO:0007669"/>
    <property type="project" value="UniProtKB-EC"/>
</dbReference>
<dbReference type="EMBL" id="CP036349">
    <property type="protein sequence ID" value="QDV72627.1"/>
    <property type="molecule type" value="Genomic_DNA"/>
</dbReference>
<name>A0A518K4B6_9BACT</name>
<dbReference type="PROSITE" id="PS51318">
    <property type="entry name" value="TAT"/>
    <property type="match status" value="1"/>
</dbReference>
<organism evidence="2 3">
    <name type="scientific">Botrimarina mediterranea</name>
    <dbReference type="NCBI Taxonomy" id="2528022"/>
    <lineage>
        <taxon>Bacteria</taxon>
        <taxon>Pseudomonadati</taxon>
        <taxon>Planctomycetota</taxon>
        <taxon>Planctomycetia</taxon>
        <taxon>Pirellulales</taxon>
        <taxon>Lacipirellulaceae</taxon>
        <taxon>Botrimarina</taxon>
    </lineage>
</organism>
<dbReference type="EC" id="1.1.1.18" evidence="2"/>
<dbReference type="SUPFAM" id="SSF51735">
    <property type="entry name" value="NAD(P)-binding Rossmann-fold domains"/>
    <property type="match status" value="1"/>
</dbReference>
<sequence length="451" mass="48958">MPQSSAEKSSQPTSPGPSRRQFLGATAATAASGLVVPRAFGAVHEGGSDTLRIGLVGCGGRGKGAVRDALTAGKEVELVAMGDAFADNTEAAYNELSGALGDRIKVSKERRFSGFDAYKSVIESDCDMVILATPPGFRPLHFAAAVDAGKHVFMEKPVATDAPGIRQVMESSKIAKEKGLGVGVGLQRRHDDQYIATIDKIWNGALGGGLGGDVLYTRVYWNSGGLWVRPRTSEQTEMEYQMRNWYYFNWLCGDHIVEQHIHNIDVSNWIKQGHPVMANAIGGREVRKGKDHGQIFDHHAVEFTYEDGTTMMSQCRHIDGAWSQVSEFAHGADGHCNVSGGRFYDRNGKVVDVVRKRGENAYVQEHIDLQKSIREGKPLAEGETGAEATMTAILGRVASYSGKTIKWDDAINSDISLMPETYAFDANPPVMPDEQGRYPVPVPGVSNGWTA</sequence>
<dbReference type="SUPFAM" id="SSF55347">
    <property type="entry name" value="Glyceraldehyde-3-phosphate dehydrogenase-like, C-terminal domain"/>
    <property type="match status" value="1"/>
</dbReference>
<dbReference type="Gene3D" id="3.30.360.10">
    <property type="entry name" value="Dihydrodipicolinate Reductase, domain 2"/>
    <property type="match status" value="1"/>
</dbReference>
<dbReference type="Pfam" id="PF01408">
    <property type="entry name" value="GFO_IDH_MocA"/>
    <property type="match status" value="1"/>
</dbReference>
<dbReference type="GO" id="GO:0000166">
    <property type="term" value="F:nucleotide binding"/>
    <property type="evidence" value="ECO:0007669"/>
    <property type="project" value="InterPro"/>
</dbReference>
<dbReference type="InterPro" id="IPR006311">
    <property type="entry name" value="TAT_signal"/>
</dbReference>
<keyword evidence="2" id="KW-0560">Oxidoreductase</keyword>
<dbReference type="RefSeq" id="WP_145108216.1">
    <property type="nucleotide sequence ID" value="NZ_CP036349.1"/>
</dbReference>
<proteinExistence type="predicted"/>
<dbReference type="PANTHER" id="PTHR43818">
    <property type="entry name" value="BCDNA.GH03377"/>
    <property type="match status" value="1"/>
</dbReference>
<accession>A0A518K4B6</accession>
<keyword evidence="3" id="KW-1185">Reference proteome</keyword>
<protein>
    <submittedName>
        <fullName evidence="2">Inositol 2-dehydrogenase</fullName>
        <ecNumber evidence="2">1.1.1.18</ecNumber>
    </submittedName>
</protein>